<proteinExistence type="predicted"/>
<dbReference type="InterPro" id="IPR002109">
    <property type="entry name" value="Glutaredoxin"/>
</dbReference>
<sequence>MIMYSTPWCGYCQRLKAQFGREGIAFEEVDIEQDPAAAAMVEQVNGGNQTVPTIVFADGTAMTNPSLAQVKEKLSSL</sequence>
<dbReference type="EMBL" id="CAEZWR010000177">
    <property type="protein sequence ID" value="CAB4674593.1"/>
    <property type="molecule type" value="Genomic_DNA"/>
</dbReference>
<dbReference type="GO" id="GO:0045454">
    <property type="term" value="P:cell redox homeostasis"/>
    <property type="evidence" value="ECO:0007669"/>
    <property type="project" value="TreeGrafter"/>
</dbReference>
<organism evidence="4">
    <name type="scientific">freshwater metagenome</name>
    <dbReference type="NCBI Taxonomy" id="449393"/>
    <lineage>
        <taxon>unclassified sequences</taxon>
        <taxon>metagenomes</taxon>
        <taxon>ecological metagenomes</taxon>
    </lineage>
</organism>
<dbReference type="InterPro" id="IPR036249">
    <property type="entry name" value="Thioredoxin-like_sf"/>
</dbReference>
<dbReference type="CDD" id="cd02976">
    <property type="entry name" value="NrdH"/>
    <property type="match status" value="1"/>
</dbReference>
<protein>
    <submittedName>
        <fullName evidence="4">Unannotated protein</fullName>
    </submittedName>
</protein>
<reference evidence="4" key="1">
    <citation type="submission" date="2020-05" db="EMBL/GenBank/DDBJ databases">
        <authorList>
            <person name="Chiriac C."/>
            <person name="Salcher M."/>
            <person name="Ghai R."/>
            <person name="Kavagutti S V."/>
        </authorList>
    </citation>
    <scope>NUCLEOTIDE SEQUENCE</scope>
</reference>
<evidence type="ECO:0000313" key="3">
    <source>
        <dbReference type="EMBL" id="CAB4674593.1"/>
    </source>
</evidence>
<dbReference type="EMBL" id="CAEZVB010000005">
    <property type="protein sequence ID" value="CAB4614327.1"/>
    <property type="molecule type" value="Genomic_DNA"/>
</dbReference>
<dbReference type="InterPro" id="IPR051548">
    <property type="entry name" value="Grx-like_ET"/>
</dbReference>
<evidence type="ECO:0000313" key="4">
    <source>
        <dbReference type="EMBL" id="CAB4907024.1"/>
    </source>
</evidence>
<dbReference type="PROSITE" id="PS51354">
    <property type="entry name" value="GLUTAREDOXIN_2"/>
    <property type="match status" value="1"/>
</dbReference>
<dbReference type="InterPro" id="IPR017937">
    <property type="entry name" value="Thioredoxin_CS"/>
</dbReference>
<dbReference type="GO" id="GO:0009055">
    <property type="term" value="F:electron transfer activity"/>
    <property type="evidence" value="ECO:0007669"/>
    <property type="project" value="TreeGrafter"/>
</dbReference>
<dbReference type="Pfam" id="PF00462">
    <property type="entry name" value="Glutaredoxin"/>
    <property type="match status" value="1"/>
</dbReference>
<dbReference type="EMBL" id="CAFBMO010000028">
    <property type="protein sequence ID" value="CAB4907024.1"/>
    <property type="molecule type" value="Genomic_DNA"/>
</dbReference>
<dbReference type="SUPFAM" id="SSF52833">
    <property type="entry name" value="Thioredoxin-like"/>
    <property type="match status" value="1"/>
</dbReference>
<evidence type="ECO:0000259" key="1">
    <source>
        <dbReference type="Pfam" id="PF00462"/>
    </source>
</evidence>
<dbReference type="PANTHER" id="PTHR34386:SF1">
    <property type="entry name" value="GLUTAREDOXIN-LIKE PROTEIN NRDH"/>
    <property type="match status" value="1"/>
</dbReference>
<gene>
    <name evidence="2" type="ORF">UFOPK1908_00269</name>
    <name evidence="3" type="ORF">UFOPK2282_01272</name>
    <name evidence="4" type="ORF">UFOPK3576_00831</name>
</gene>
<feature type="domain" description="Glutaredoxin" evidence="1">
    <location>
        <begin position="2"/>
        <end position="56"/>
    </location>
</feature>
<evidence type="ECO:0000313" key="2">
    <source>
        <dbReference type="EMBL" id="CAB4614327.1"/>
    </source>
</evidence>
<accession>A0A6J7GIW6</accession>
<dbReference type="Gene3D" id="3.40.30.10">
    <property type="entry name" value="Glutaredoxin"/>
    <property type="match status" value="1"/>
</dbReference>
<dbReference type="InterPro" id="IPR011915">
    <property type="entry name" value="GlrX_actino"/>
</dbReference>
<dbReference type="PANTHER" id="PTHR34386">
    <property type="entry name" value="GLUTAREDOXIN"/>
    <property type="match status" value="1"/>
</dbReference>
<dbReference type="NCBIfam" id="TIGR02200">
    <property type="entry name" value="GlrX_actino"/>
    <property type="match status" value="1"/>
</dbReference>
<dbReference type="AlphaFoldDB" id="A0A6J7GIW6"/>
<name>A0A6J7GIW6_9ZZZZ</name>
<dbReference type="PROSITE" id="PS00194">
    <property type="entry name" value="THIOREDOXIN_1"/>
    <property type="match status" value="1"/>
</dbReference>